<name>A0ABW7ZFB7_9ACTN</name>
<dbReference type="Gene3D" id="3.30.450.40">
    <property type="match status" value="1"/>
</dbReference>
<evidence type="ECO:0000313" key="6">
    <source>
        <dbReference type="Proteomes" id="UP001612812"/>
    </source>
</evidence>
<dbReference type="Proteomes" id="UP001612812">
    <property type="component" value="Unassembled WGS sequence"/>
</dbReference>
<dbReference type="Pfam" id="PF13185">
    <property type="entry name" value="GAF_2"/>
    <property type="match status" value="1"/>
</dbReference>
<reference evidence="5 6" key="1">
    <citation type="submission" date="2024-10" db="EMBL/GenBank/DDBJ databases">
        <title>The Natural Products Discovery Center: Release of the First 8490 Sequenced Strains for Exploring Actinobacteria Biosynthetic Diversity.</title>
        <authorList>
            <person name="Kalkreuter E."/>
            <person name="Kautsar S.A."/>
            <person name="Yang D."/>
            <person name="Bader C.D."/>
            <person name="Teijaro C.N."/>
            <person name="Fluegel L."/>
            <person name="Davis C.M."/>
            <person name="Simpson J.R."/>
            <person name="Lauterbach L."/>
            <person name="Steele A.D."/>
            <person name="Gui C."/>
            <person name="Meng S."/>
            <person name="Li G."/>
            <person name="Viehrig K."/>
            <person name="Ye F."/>
            <person name="Su P."/>
            <person name="Kiefer A.F."/>
            <person name="Nichols A."/>
            <person name="Cepeda A.J."/>
            <person name="Yan W."/>
            <person name="Fan B."/>
            <person name="Jiang Y."/>
            <person name="Adhikari A."/>
            <person name="Zheng C.-J."/>
            <person name="Schuster L."/>
            <person name="Cowan T.M."/>
            <person name="Smanski M.J."/>
            <person name="Chevrette M.G."/>
            <person name="De Carvalho L.P.S."/>
            <person name="Shen B."/>
        </authorList>
    </citation>
    <scope>NUCLEOTIDE SEQUENCE [LARGE SCALE GENOMIC DNA]</scope>
    <source>
        <strain evidence="5 6">NPDC049845</strain>
    </source>
</reference>
<keyword evidence="6" id="KW-1185">Reference proteome</keyword>
<feature type="domain" description="ANTAR" evidence="4">
    <location>
        <begin position="173"/>
        <end position="234"/>
    </location>
</feature>
<sequence>MDHPGRGDPVTADRRLRLRAALVDAARGGAVAVDHVCAAAVSVAGVDSAAVAVLLDATPRELVYATDRTASELEDLALTLGEGPCVDATTGGPVLVADLTVPECRNRWPVFAPAAVLAGAGAVFALPLRVGGIRLGVLDLYRARTGDLAAEQLADALVLADTACAVLLDDVTRHGVGRDDQWLEGTGLHHPEVHQATGMIMVQLGVTAAVALIRLRAYAYSQDRRLRHVAADVVAGRLRLGPAGTPDDRDE</sequence>
<gene>
    <name evidence="5" type="ORF">ACIBP4_04395</name>
</gene>
<proteinExistence type="predicted"/>
<dbReference type="SUPFAM" id="SSF55781">
    <property type="entry name" value="GAF domain-like"/>
    <property type="match status" value="1"/>
</dbReference>
<dbReference type="PROSITE" id="PS50921">
    <property type="entry name" value="ANTAR"/>
    <property type="match status" value="1"/>
</dbReference>
<dbReference type="InterPro" id="IPR003018">
    <property type="entry name" value="GAF"/>
</dbReference>
<dbReference type="RefSeq" id="WP_396754228.1">
    <property type="nucleotide sequence ID" value="NZ_JBITLA010000002.1"/>
</dbReference>
<dbReference type="InterPro" id="IPR005561">
    <property type="entry name" value="ANTAR"/>
</dbReference>
<dbReference type="EMBL" id="JBITLE010000001">
    <property type="protein sequence ID" value="MFI7261536.1"/>
    <property type="molecule type" value="Genomic_DNA"/>
</dbReference>
<evidence type="ECO:0000313" key="5">
    <source>
        <dbReference type="EMBL" id="MFI7261536.1"/>
    </source>
</evidence>
<dbReference type="Gene3D" id="1.10.10.10">
    <property type="entry name" value="Winged helix-like DNA-binding domain superfamily/Winged helix DNA-binding domain"/>
    <property type="match status" value="1"/>
</dbReference>
<keyword evidence="3" id="KW-0472">Membrane</keyword>
<feature type="transmembrane region" description="Helical" evidence="3">
    <location>
        <begin position="198"/>
        <end position="217"/>
    </location>
</feature>
<protein>
    <submittedName>
        <fullName evidence="5">GAF and ANTAR domain-containing protein</fullName>
    </submittedName>
</protein>
<organism evidence="5 6">
    <name type="scientific">Micromonospora maritima</name>
    <dbReference type="NCBI Taxonomy" id="986711"/>
    <lineage>
        <taxon>Bacteria</taxon>
        <taxon>Bacillati</taxon>
        <taxon>Actinomycetota</taxon>
        <taxon>Actinomycetes</taxon>
        <taxon>Micromonosporales</taxon>
        <taxon>Micromonosporaceae</taxon>
        <taxon>Micromonospora</taxon>
    </lineage>
</organism>
<dbReference type="InterPro" id="IPR036388">
    <property type="entry name" value="WH-like_DNA-bd_sf"/>
</dbReference>
<keyword evidence="3" id="KW-0812">Transmembrane</keyword>
<evidence type="ECO:0000256" key="3">
    <source>
        <dbReference type="SAM" id="Phobius"/>
    </source>
</evidence>
<dbReference type="InterPro" id="IPR029016">
    <property type="entry name" value="GAF-like_dom_sf"/>
</dbReference>
<keyword evidence="3" id="KW-1133">Transmembrane helix</keyword>
<keyword evidence="2" id="KW-0804">Transcription</keyword>
<evidence type="ECO:0000259" key="4">
    <source>
        <dbReference type="PROSITE" id="PS50921"/>
    </source>
</evidence>
<dbReference type="Pfam" id="PF03861">
    <property type="entry name" value="ANTAR"/>
    <property type="match status" value="1"/>
</dbReference>
<dbReference type="SMART" id="SM01012">
    <property type="entry name" value="ANTAR"/>
    <property type="match status" value="1"/>
</dbReference>
<comment type="caution">
    <text evidence="5">The sequence shown here is derived from an EMBL/GenBank/DDBJ whole genome shotgun (WGS) entry which is preliminary data.</text>
</comment>
<keyword evidence="1" id="KW-0805">Transcription regulation</keyword>
<evidence type="ECO:0000256" key="2">
    <source>
        <dbReference type="ARBA" id="ARBA00023163"/>
    </source>
</evidence>
<evidence type="ECO:0000256" key="1">
    <source>
        <dbReference type="ARBA" id="ARBA00023015"/>
    </source>
</evidence>
<accession>A0ABW7ZFB7</accession>